<organism evidence="1 2">
    <name type="scientific">Papaver atlanticum</name>
    <dbReference type="NCBI Taxonomy" id="357466"/>
    <lineage>
        <taxon>Eukaryota</taxon>
        <taxon>Viridiplantae</taxon>
        <taxon>Streptophyta</taxon>
        <taxon>Embryophyta</taxon>
        <taxon>Tracheophyta</taxon>
        <taxon>Spermatophyta</taxon>
        <taxon>Magnoliopsida</taxon>
        <taxon>Ranunculales</taxon>
        <taxon>Papaveraceae</taxon>
        <taxon>Papaveroideae</taxon>
        <taxon>Papaver</taxon>
    </lineage>
</organism>
<feature type="non-terminal residue" evidence="1">
    <location>
        <position position="1"/>
    </location>
</feature>
<comment type="caution">
    <text evidence="1">The sequence shown here is derived from an EMBL/GenBank/DDBJ whole genome shotgun (WGS) entry which is preliminary data.</text>
</comment>
<gene>
    <name evidence="1" type="ORF">MKW98_016128</name>
</gene>
<reference evidence="1" key="1">
    <citation type="submission" date="2022-04" db="EMBL/GenBank/DDBJ databases">
        <title>A functionally conserved STORR gene fusion in Papaver species that diverged 16.8 million years ago.</title>
        <authorList>
            <person name="Catania T."/>
        </authorList>
    </citation>
    <scope>NUCLEOTIDE SEQUENCE</scope>
    <source>
        <strain evidence="1">S-188037</strain>
    </source>
</reference>
<dbReference type="EMBL" id="JAJJMB010005516">
    <property type="protein sequence ID" value="KAI3938623.1"/>
    <property type="molecule type" value="Genomic_DNA"/>
</dbReference>
<protein>
    <submittedName>
        <fullName evidence="1">Uncharacterized protein</fullName>
    </submittedName>
</protein>
<evidence type="ECO:0000313" key="2">
    <source>
        <dbReference type="Proteomes" id="UP001202328"/>
    </source>
</evidence>
<keyword evidence="2" id="KW-1185">Reference proteome</keyword>
<name>A0AAD4T3H6_9MAGN</name>
<sequence length="105" mass="11695">VVMERMVVLVTKQPRTPRDDERPLQVEATSQTYLQNTLCQFHAILLARTETSCLQAAVVALDKGSTRNGALPDDARNDIRSITRGVPRCITALPFGGSENQMVRW</sequence>
<accession>A0AAD4T3H6</accession>
<dbReference type="Proteomes" id="UP001202328">
    <property type="component" value="Unassembled WGS sequence"/>
</dbReference>
<proteinExistence type="predicted"/>
<dbReference type="AlphaFoldDB" id="A0AAD4T3H6"/>
<evidence type="ECO:0000313" key="1">
    <source>
        <dbReference type="EMBL" id="KAI3938623.1"/>
    </source>
</evidence>